<comment type="caution">
    <text evidence="1">The sequence shown here is derived from an EMBL/GenBank/DDBJ whole genome shotgun (WGS) entry which is preliminary data.</text>
</comment>
<dbReference type="eggNOG" id="ENOG502R0UJ">
    <property type="taxonomic scope" value="Eukaryota"/>
</dbReference>
<protein>
    <recommendedName>
        <fullName evidence="3">F-box domain-containing protein</fullName>
    </recommendedName>
</protein>
<reference evidence="1 2" key="1">
    <citation type="journal article" date="2010" name="Proc. Natl. Acad. Sci. U.S.A.">
        <title>Insights into evolution of multicellular fungi from the assembled chromosomes of the mushroom Coprinopsis cinerea (Coprinus cinereus).</title>
        <authorList>
            <person name="Stajich J.E."/>
            <person name="Wilke S.K."/>
            <person name="Ahren D."/>
            <person name="Au C.H."/>
            <person name="Birren B.W."/>
            <person name="Borodovsky M."/>
            <person name="Burns C."/>
            <person name="Canback B."/>
            <person name="Casselton L.A."/>
            <person name="Cheng C.K."/>
            <person name="Deng J."/>
            <person name="Dietrich F.S."/>
            <person name="Fargo D.C."/>
            <person name="Farman M.L."/>
            <person name="Gathman A.C."/>
            <person name="Goldberg J."/>
            <person name="Guigo R."/>
            <person name="Hoegger P.J."/>
            <person name="Hooker J.B."/>
            <person name="Huggins A."/>
            <person name="James T.Y."/>
            <person name="Kamada T."/>
            <person name="Kilaru S."/>
            <person name="Kodira C."/>
            <person name="Kues U."/>
            <person name="Kupfer D."/>
            <person name="Kwan H.S."/>
            <person name="Lomsadze A."/>
            <person name="Li W."/>
            <person name="Lilly W.W."/>
            <person name="Ma L.J."/>
            <person name="Mackey A.J."/>
            <person name="Manning G."/>
            <person name="Martin F."/>
            <person name="Muraguchi H."/>
            <person name="Natvig D.O."/>
            <person name="Palmerini H."/>
            <person name="Ramesh M.A."/>
            <person name="Rehmeyer C.J."/>
            <person name="Roe B.A."/>
            <person name="Shenoy N."/>
            <person name="Stanke M."/>
            <person name="Ter-Hovhannisyan V."/>
            <person name="Tunlid A."/>
            <person name="Velagapudi R."/>
            <person name="Vision T.J."/>
            <person name="Zeng Q."/>
            <person name="Zolan M.E."/>
            <person name="Pukkila P.J."/>
        </authorList>
    </citation>
    <scope>NUCLEOTIDE SEQUENCE [LARGE SCALE GENOMIC DNA]</scope>
    <source>
        <strain evidence="2">Okayama-7 / 130 / ATCC MYA-4618 / FGSC 9003</strain>
    </source>
</reference>
<dbReference type="GeneID" id="6015315"/>
<organism evidence="1 2">
    <name type="scientific">Coprinopsis cinerea (strain Okayama-7 / 130 / ATCC MYA-4618 / FGSC 9003)</name>
    <name type="common">Inky cap fungus</name>
    <name type="synonym">Hormographiella aspergillata</name>
    <dbReference type="NCBI Taxonomy" id="240176"/>
    <lineage>
        <taxon>Eukaryota</taxon>
        <taxon>Fungi</taxon>
        <taxon>Dikarya</taxon>
        <taxon>Basidiomycota</taxon>
        <taxon>Agaricomycotina</taxon>
        <taxon>Agaricomycetes</taxon>
        <taxon>Agaricomycetidae</taxon>
        <taxon>Agaricales</taxon>
        <taxon>Agaricineae</taxon>
        <taxon>Psathyrellaceae</taxon>
        <taxon>Coprinopsis</taxon>
    </lineage>
</organism>
<dbReference type="Proteomes" id="UP000001861">
    <property type="component" value="Unassembled WGS sequence"/>
</dbReference>
<dbReference type="Gene3D" id="3.80.10.10">
    <property type="entry name" value="Ribonuclease Inhibitor"/>
    <property type="match status" value="1"/>
</dbReference>
<dbReference type="InterPro" id="IPR032675">
    <property type="entry name" value="LRR_dom_sf"/>
</dbReference>
<dbReference type="VEuPathDB" id="FungiDB:CC1G_11158"/>
<evidence type="ECO:0008006" key="3">
    <source>
        <dbReference type="Google" id="ProtNLM"/>
    </source>
</evidence>
<dbReference type="OrthoDB" id="3071584at2759"/>
<proteinExistence type="predicted"/>
<dbReference type="HOGENOM" id="CLU_028894_1_0_1"/>
<dbReference type="EMBL" id="AACS02000004">
    <property type="protein sequence ID" value="EAU83074.2"/>
    <property type="molecule type" value="Genomic_DNA"/>
</dbReference>
<dbReference type="KEGG" id="cci:CC1G_11158"/>
<dbReference type="InParanoid" id="A8P4B4"/>
<name>A8P4B4_COPC7</name>
<dbReference type="OMA" id="IWHTIAD"/>
<sequence>MEELPLEIWFLITEFFTDEDLYNVIGVNRFFFNLGMNKKYREVTLDTGDRKIRRWLVRVSDQGIASRIRRLILHIHPVNEPAPQEQSQRSLLDFLFLALDRVRHGTASNPSPKLEPLDVNGMIDKFVTVLPLMTGIEDFRIVTWALPPHYNLDQLYLTAWIPAQIHPSFPSLKILELEFSDSIFPDDPAEYDILTVDLVPFVNALSPQIEGFKVRSFAKLDLSSLFLNMPPFTSLESTLIRIPFDSAVRRDPSGLRHFLLRSSETLKDVVIRLTPMGLALQPAAEEPVCEWLAECVADPGCFSNVKRLDICPTNLPAGIDILNRCISNSHRQMTEFRVRDRYLKTEEAVALSKTLSACPNLTTLHLNIFQLSHNVFDAFARDLPALRILQLWIGEPSSMVSTNTSTTLETFRKDMETRRYMDWKLWDLTIWESGHDLDSETMLTLMRSIPSLKSFGAKFED</sequence>
<dbReference type="RefSeq" id="XP_001838715.2">
    <property type="nucleotide sequence ID" value="XM_001838663.2"/>
</dbReference>
<evidence type="ECO:0000313" key="1">
    <source>
        <dbReference type="EMBL" id="EAU83074.2"/>
    </source>
</evidence>
<dbReference type="SUPFAM" id="SSF52047">
    <property type="entry name" value="RNI-like"/>
    <property type="match status" value="1"/>
</dbReference>
<evidence type="ECO:0000313" key="2">
    <source>
        <dbReference type="Proteomes" id="UP000001861"/>
    </source>
</evidence>
<accession>A8P4B4</accession>
<keyword evidence="2" id="KW-1185">Reference proteome</keyword>
<dbReference type="AlphaFoldDB" id="A8P4B4"/>
<gene>
    <name evidence="1" type="ORF">CC1G_11158</name>
</gene>